<keyword evidence="11" id="KW-1185">Reference proteome</keyword>
<feature type="domain" description="Major facilitator superfamily (MFS) profile" evidence="9">
    <location>
        <begin position="61"/>
        <end position="504"/>
    </location>
</feature>
<dbReference type="GO" id="GO:0016020">
    <property type="term" value="C:membrane"/>
    <property type="evidence" value="ECO:0007669"/>
    <property type="project" value="UniProtKB-SubCell"/>
</dbReference>
<keyword evidence="6 8" id="KW-0472">Membrane</keyword>
<name>A0A642UGH5_9ASCO</name>
<dbReference type="VEuPathDB" id="FungiDB:TRICI_006536"/>
<protein>
    <recommendedName>
        <fullName evidence="9">Major facilitator superfamily (MFS) profile domain-containing protein</fullName>
    </recommendedName>
</protein>
<feature type="transmembrane region" description="Helical" evidence="8">
    <location>
        <begin position="138"/>
        <end position="156"/>
    </location>
</feature>
<feature type="transmembrane region" description="Helical" evidence="8">
    <location>
        <begin position="196"/>
        <end position="215"/>
    </location>
</feature>
<evidence type="ECO:0000256" key="7">
    <source>
        <dbReference type="RuleBase" id="RU003346"/>
    </source>
</evidence>
<proteinExistence type="inferred from homology"/>
<evidence type="ECO:0000256" key="1">
    <source>
        <dbReference type="ARBA" id="ARBA00004141"/>
    </source>
</evidence>
<sequence length="545" mass="60863">MKEETVAIQKDEIAAEKAESQGFGIWSSEEEMIERAKVASDNEHEMSITDCFRNYWKAIAWTVVICLSTTMESYDMQLISSLFGYPSFQQKYGKQLPDGSYEVPANWQMALTAGSVIGIFIGIMCNGYLIDWCGHKKLLIISHLLMTAFIFVPFFAHNVQVLFVGEILCGLPWGIFNTIAPLYAVECCPTKLRAYMATYVNLNWVIGHFICAGVLQRLVNNTTEWSYRIPFAIQWVWPLPLAAVICFAPNSPWWLVKKDKLDDATRAVKRLTAANTTVDSSDLVAMINHTYLVEKEMEVGASYTACFQGDDLRRTEIATVVWASQPLVGFVVQNYNSYFFKLAGLDPSQAYSIALGSFAIAFVGTCSSWILLTYLGRRTVYLAGLAGMIPVLFCIGFLSFGASYNDAIPWAQSVLLLIWFAIYGLTIGPVPFILCSEISSSKLRTKTISISRGACYIMFVLSTICGPYMLNPGNGNLKGKAAFPASGCCIVLLIWAFFRLPESKNRTFAELDVLFARKVPARNFKTIELNFLDEVDVNKHKDSTL</sequence>
<dbReference type="InterPro" id="IPR005828">
    <property type="entry name" value="MFS_sugar_transport-like"/>
</dbReference>
<feature type="transmembrane region" description="Helical" evidence="8">
    <location>
        <begin position="481"/>
        <end position="498"/>
    </location>
</feature>
<evidence type="ECO:0000313" key="11">
    <source>
        <dbReference type="Proteomes" id="UP000761534"/>
    </source>
</evidence>
<dbReference type="GO" id="GO:0005351">
    <property type="term" value="F:carbohydrate:proton symporter activity"/>
    <property type="evidence" value="ECO:0007669"/>
    <property type="project" value="TreeGrafter"/>
</dbReference>
<evidence type="ECO:0000256" key="5">
    <source>
        <dbReference type="ARBA" id="ARBA00022989"/>
    </source>
</evidence>
<dbReference type="PANTHER" id="PTHR48022">
    <property type="entry name" value="PLASTIDIC GLUCOSE TRANSPORTER 4"/>
    <property type="match status" value="1"/>
</dbReference>
<dbReference type="NCBIfam" id="TIGR00879">
    <property type="entry name" value="SP"/>
    <property type="match status" value="1"/>
</dbReference>
<evidence type="ECO:0000256" key="8">
    <source>
        <dbReference type="SAM" id="Phobius"/>
    </source>
</evidence>
<evidence type="ECO:0000256" key="3">
    <source>
        <dbReference type="ARBA" id="ARBA00022448"/>
    </source>
</evidence>
<dbReference type="Pfam" id="PF00083">
    <property type="entry name" value="Sugar_tr"/>
    <property type="match status" value="1"/>
</dbReference>
<dbReference type="PROSITE" id="PS50850">
    <property type="entry name" value="MFS"/>
    <property type="match status" value="1"/>
</dbReference>
<dbReference type="FunFam" id="1.20.1250.20:FF:000078">
    <property type="entry name" value="MFS maltose transporter, putative"/>
    <property type="match status" value="1"/>
</dbReference>
<feature type="transmembrane region" description="Helical" evidence="8">
    <location>
        <begin position="317"/>
        <end position="338"/>
    </location>
</feature>
<evidence type="ECO:0000259" key="9">
    <source>
        <dbReference type="PROSITE" id="PS50850"/>
    </source>
</evidence>
<dbReference type="InterPro" id="IPR005829">
    <property type="entry name" value="Sugar_transporter_CS"/>
</dbReference>
<dbReference type="Gene3D" id="1.20.1250.20">
    <property type="entry name" value="MFS general substrate transporter like domains"/>
    <property type="match status" value="1"/>
</dbReference>
<evidence type="ECO:0000256" key="4">
    <source>
        <dbReference type="ARBA" id="ARBA00022692"/>
    </source>
</evidence>
<dbReference type="SUPFAM" id="SSF103473">
    <property type="entry name" value="MFS general substrate transporter"/>
    <property type="match status" value="1"/>
</dbReference>
<feature type="transmembrane region" description="Helical" evidence="8">
    <location>
        <begin position="235"/>
        <end position="256"/>
    </location>
</feature>
<evidence type="ECO:0000256" key="2">
    <source>
        <dbReference type="ARBA" id="ARBA00010992"/>
    </source>
</evidence>
<feature type="transmembrane region" description="Helical" evidence="8">
    <location>
        <begin position="107"/>
        <end position="129"/>
    </location>
</feature>
<comment type="similarity">
    <text evidence="2 7">Belongs to the major facilitator superfamily. Sugar transporter (TC 2.A.1.1) family.</text>
</comment>
<accession>A0A642UGH5</accession>
<dbReference type="OrthoDB" id="6612291at2759"/>
<keyword evidence="4 8" id="KW-0812">Transmembrane</keyword>
<gene>
    <name evidence="10" type="ORF">TRICI_006536</name>
</gene>
<keyword evidence="3 7" id="KW-0813">Transport</keyword>
<feature type="transmembrane region" description="Helical" evidence="8">
    <location>
        <begin position="447"/>
        <end position="469"/>
    </location>
</feature>
<comment type="caution">
    <text evidence="10">The sequence shown here is derived from an EMBL/GenBank/DDBJ whole genome shotgun (WGS) entry which is preliminary data.</text>
</comment>
<dbReference type="InterPro" id="IPR036259">
    <property type="entry name" value="MFS_trans_sf"/>
</dbReference>
<dbReference type="AlphaFoldDB" id="A0A642UGH5"/>
<dbReference type="PANTHER" id="PTHR48022:SF83">
    <property type="entry name" value="MAJOR FACILITATOR SUPERFAMILY (MFS) PROFILE DOMAIN-CONTAINING PROTEIN"/>
    <property type="match status" value="1"/>
</dbReference>
<dbReference type="PROSITE" id="PS00217">
    <property type="entry name" value="SUGAR_TRANSPORT_2"/>
    <property type="match status" value="1"/>
</dbReference>
<reference evidence="10" key="1">
    <citation type="journal article" date="2019" name="G3 (Bethesda)">
        <title>Genome Assemblies of Two Rare Opportunistic Yeast Pathogens: Diutina rugosa (syn. Candida rugosa) and Trichomonascus ciferrii (syn. Candida ciferrii).</title>
        <authorList>
            <person name="Mixao V."/>
            <person name="Saus E."/>
            <person name="Hansen A.P."/>
            <person name="Lass-Florl C."/>
            <person name="Gabaldon T."/>
        </authorList>
    </citation>
    <scope>NUCLEOTIDE SEQUENCE</scope>
    <source>
        <strain evidence="10">CBS 4856</strain>
    </source>
</reference>
<comment type="subcellular location">
    <subcellularLocation>
        <location evidence="1">Membrane</location>
        <topology evidence="1">Multi-pass membrane protein</topology>
    </subcellularLocation>
</comment>
<evidence type="ECO:0000256" key="6">
    <source>
        <dbReference type="ARBA" id="ARBA00023136"/>
    </source>
</evidence>
<feature type="transmembrane region" description="Helical" evidence="8">
    <location>
        <begin position="350"/>
        <end position="372"/>
    </location>
</feature>
<keyword evidence="5 8" id="KW-1133">Transmembrane helix</keyword>
<dbReference type="InterPro" id="IPR050360">
    <property type="entry name" value="MFS_Sugar_Transporters"/>
</dbReference>
<dbReference type="InterPro" id="IPR020846">
    <property type="entry name" value="MFS_dom"/>
</dbReference>
<feature type="transmembrane region" description="Helical" evidence="8">
    <location>
        <begin position="162"/>
        <end position="184"/>
    </location>
</feature>
<feature type="transmembrane region" description="Helical" evidence="8">
    <location>
        <begin position="379"/>
        <end position="402"/>
    </location>
</feature>
<dbReference type="Proteomes" id="UP000761534">
    <property type="component" value="Unassembled WGS sequence"/>
</dbReference>
<evidence type="ECO:0000313" key="10">
    <source>
        <dbReference type="EMBL" id="KAA8898521.1"/>
    </source>
</evidence>
<feature type="transmembrane region" description="Helical" evidence="8">
    <location>
        <begin position="414"/>
        <end position="435"/>
    </location>
</feature>
<dbReference type="InterPro" id="IPR003663">
    <property type="entry name" value="Sugar/inositol_transpt"/>
</dbReference>
<organism evidence="10 11">
    <name type="scientific">Trichomonascus ciferrii</name>
    <dbReference type="NCBI Taxonomy" id="44093"/>
    <lineage>
        <taxon>Eukaryota</taxon>
        <taxon>Fungi</taxon>
        <taxon>Dikarya</taxon>
        <taxon>Ascomycota</taxon>
        <taxon>Saccharomycotina</taxon>
        <taxon>Dipodascomycetes</taxon>
        <taxon>Dipodascales</taxon>
        <taxon>Trichomonascaceae</taxon>
        <taxon>Trichomonascus</taxon>
        <taxon>Trichomonascus ciferrii complex</taxon>
    </lineage>
</organism>
<dbReference type="EMBL" id="SWFS01000542">
    <property type="protein sequence ID" value="KAA8898521.1"/>
    <property type="molecule type" value="Genomic_DNA"/>
</dbReference>